<dbReference type="Proteomes" id="UP000561459">
    <property type="component" value="Unassembled WGS sequence"/>
</dbReference>
<evidence type="ECO:0000313" key="3">
    <source>
        <dbReference type="EMBL" id="MBB3939687.1"/>
    </source>
</evidence>
<reference evidence="3 4" key="1">
    <citation type="submission" date="2020-08" db="EMBL/GenBank/DDBJ databases">
        <title>Genomic Encyclopedia of Type Strains, Phase IV (KMG-IV): sequencing the most valuable type-strain genomes for metagenomic binning, comparative biology and taxonomic classification.</title>
        <authorList>
            <person name="Goeker M."/>
        </authorList>
    </citation>
    <scope>NUCLEOTIDE SEQUENCE [LARGE SCALE GENOMIC DNA]</scope>
    <source>
        <strain evidence="3 4">DSM 27568</strain>
    </source>
</reference>
<evidence type="ECO:0000256" key="1">
    <source>
        <dbReference type="ARBA" id="ARBA00006484"/>
    </source>
</evidence>
<accession>A0A7W6C780</accession>
<dbReference type="EMBL" id="JACIDY010000002">
    <property type="protein sequence ID" value="MBB3939687.1"/>
    <property type="molecule type" value="Genomic_DNA"/>
</dbReference>
<keyword evidence="2" id="KW-0560">Oxidoreductase</keyword>
<dbReference type="GO" id="GO:0016491">
    <property type="term" value="F:oxidoreductase activity"/>
    <property type="evidence" value="ECO:0007669"/>
    <property type="project" value="UniProtKB-KW"/>
</dbReference>
<dbReference type="AlphaFoldDB" id="A0A7W6C780"/>
<dbReference type="PANTHER" id="PTHR24321:SF8">
    <property type="entry name" value="ESTRADIOL 17-BETA-DEHYDROGENASE 8-RELATED"/>
    <property type="match status" value="1"/>
</dbReference>
<proteinExistence type="inferred from homology"/>
<dbReference type="Gene3D" id="3.40.50.720">
    <property type="entry name" value="NAD(P)-binding Rossmann-like Domain"/>
    <property type="match status" value="1"/>
</dbReference>
<dbReference type="InterPro" id="IPR036291">
    <property type="entry name" value="NAD(P)-bd_dom_sf"/>
</dbReference>
<dbReference type="SUPFAM" id="SSF51735">
    <property type="entry name" value="NAD(P)-binding Rossmann-fold domains"/>
    <property type="match status" value="1"/>
</dbReference>
<comment type="similarity">
    <text evidence="1">Belongs to the short-chain dehydrogenases/reductases (SDR) family.</text>
</comment>
<comment type="caution">
    <text evidence="3">The sequence shown here is derived from an EMBL/GenBank/DDBJ whole genome shotgun (WGS) entry which is preliminary data.</text>
</comment>
<dbReference type="PANTHER" id="PTHR24321">
    <property type="entry name" value="DEHYDROGENASES, SHORT CHAIN"/>
    <property type="match status" value="1"/>
</dbReference>
<dbReference type="Pfam" id="PF13561">
    <property type="entry name" value="adh_short_C2"/>
    <property type="match status" value="1"/>
</dbReference>
<protein>
    <submittedName>
        <fullName evidence="3">NAD(P)-dependent dehydrogenase (Short-subunit alcohol dehydrogenase family)</fullName>
    </submittedName>
</protein>
<dbReference type="CDD" id="cd05233">
    <property type="entry name" value="SDR_c"/>
    <property type="match status" value="1"/>
</dbReference>
<dbReference type="RefSeq" id="WP_183616373.1">
    <property type="nucleotide sequence ID" value="NZ_JACIDY010000002.1"/>
</dbReference>
<sequence>MGRLQGKRAIVMGATREGNMGQAIAKRFVDEGATVVVSGRGAGGLEDFARKYGSIAVPADISSKESVFSLFEQAEKAMGGVDIAVNAAATGQYGPFEDTPESELDEMLNIIFKGGFFFMQAAVGAMKRAGGGAIAVVTSQVATMMFENHAPYMGAKAGIEHVTRTVANEFGQFGIRANVIAPGMTVTPMTAGMLAPGMVEAFASETPLGRINTVEDIAAATLFAVSDECFMTGQTFHTTGGITLRRLPMASEIGAAIESATKKQAG</sequence>
<dbReference type="FunFam" id="3.40.50.720:FF:000084">
    <property type="entry name" value="Short-chain dehydrogenase reductase"/>
    <property type="match status" value="1"/>
</dbReference>
<evidence type="ECO:0000313" key="4">
    <source>
        <dbReference type="Proteomes" id="UP000561459"/>
    </source>
</evidence>
<dbReference type="PRINTS" id="PR00081">
    <property type="entry name" value="GDHRDH"/>
</dbReference>
<name>A0A7W6C780_9SPHN</name>
<evidence type="ECO:0000256" key="2">
    <source>
        <dbReference type="ARBA" id="ARBA00023002"/>
    </source>
</evidence>
<dbReference type="InterPro" id="IPR002347">
    <property type="entry name" value="SDR_fam"/>
</dbReference>
<gene>
    <name evidence="3" type="ORF">GGR39_001327</name>
</gene>
<organism evidence="3 4">
    <name type="scientific">Novosphingobium fluoreni</name>
    <dbReference type="NCBI Taxonomy" id="1391222"/>
    <lineage>
        <taxon>Bacteria</taxon>
        <taxon>Pseudomonadati</taxon>
        <taxon>Pseudomonadota</taxon>
        <taxon>Alphaproteobacteria</taxon>
        <taxon>Sphingomonadales</taxon>
        <taxon>Sphingomonadaceae</taxon>
        <taxon>Novosphingobium</taxon>
    </lineage>
</organism>
<keyword evidence="4" id="KW-1185">Reference proteome</keyword>